<dbReference type="AlphaFoldDB" id="A0A4Q7EKQ2"/>
<dbReference type="OrthoDB" id="530659at2"/>
<sequence>MTQQPHIVHLDILDTDYAKIAAGERIPAERRQLLAWGEATWHRLSKQLARYRYDNLDQQGRDDLLCNIANTAGLFTAADMEDINDRLRRTGCFYLTPGERQQIFNWLQDELAVDLAVDPDS</sequence>
<dbReference type="RefSeq" id="WP_084606968.1">
    <property type="nucleotide sequence ID" value="NZ_QVFV01000001.1"/>
</dbReference>
<reference evidence="1 2" key="1">
    <citation type="submission" date="2018-11" db="EMBL/GenBank/DDBJ databases">
        <title>Whole genome sequencing of an environmental sample.</title>
        <authorList>
            <person name="Sarangi A.N."/>
            <person name="Singh D."/>
            <person name="Tripathy S."/>
        </authorList>
    </citation>
    <scope>NUCLEOTIDE SEQUENCE [LARGE SCALE GENOMIC DNA]</scope>
    <source>
        <strain evidence="1 2">Lakshadweep</strain>
    </source>
</reference>
<organism evidence="1 2">
    <name type="scientific">Leptolyngbya iicbica LK</name>
    <dbReference type="NCBI Taxonomy" id="2294035"/>
    <lineage>
        <taxon>Bacteria</taxon>
        <taxon>Bacillati</taxon>
        <taxon>Cyanobacteriota</taxon>
        <taxon>Cyanophyceae</taxon>
        <taxon>Leptolyngbyales</taxon>
        <taxon>Leptolyngbyaceae</taxon>
        <taxon>Leptolyngbya group</taxon>
        <taxon>Leptolyngbya</taxon>
        <taxon>Leptolyngbya iicbica</taxon>
    </lineage>
</organism>
<protein>
    <submittedName>
        <fullName evidence="1">Uncharacterized protein</fullName>
    </submittedName>
</protein>
<proteinExistence type="predicted"/>
<comment type="caution">
    <text evidence="1">The sequence shown here is derived from an EMBL/GenBank/DDBJ whole genome shotgun (WGS) entry which is preliminary data.</text>
</comment>
<evidence type="ECO:0000313" key="1">
    <source>
        <dbReference type="EMBL" id="RZM82389.1"/>
    </source>
</evidence>
<name>A0A4Q7EKQ2_9CYAN</name>
<evidence type="ECO:0000313" key="2">
    <source>
        <dbReference type="Proteomes" id="UP000292459"/>
    </source>
</evidence>
<dbReference type="EMBL" id="QVFV01000001">
    <property type="protein sequence ID" value="RZM82389.1"/>
    <property type="molecule type" value="Genomic_DNA"/>
</dbReference>
<dbReference type="Proteomes" id="UP000292459">
    <property type="component" value="Unassembled WGS sequence"/>
</dbReference>
<accession>A0A4Q7EKQ2</accession>
<gene>
    <name evidence="1" type="ORF">DYY88_03855</name>
</gene>
<keyword evidence="2" id="KW-1185">Reference proteome</keyword>